<name>A0A165CE60_9APHY</name>
<dbReference type="InParanoid" id="A0A165CE60"/>
<dbReference type="Gene3D" id="3.90.1200.10">
    <property type="match status" value="1"/>
</dbReference>
<gene>
    <name evidence="2" type="ORF">LAESUDRAFT_744868</name>
</gene>
<reference evidence="2 3" key="1">
    <citation type="journal article" date="2016" name="Mol. Biol. Evol.">
        <title>Comparative Genomics of Early-Diverging Mushroom-Forming Fungi Provides Insights into the Origins of Lignocellulose Decay Capabilities.</title>
        <authorList>
            <person name="Nagy L.G."/>
            <person name="Riley R."/>
            <person name="Tritt A."/>
            <person name="Adam C."/>
            <person name="Daum C."/>
            <person name="Floudas D."/>
            <person name="Sun H."/>
            <person name="Yadav J.S."/>
            <person name="Pangilinan J."/>
            <person name="Larsson K.H."/>
            <person name="Matsuura K."/>
            <person name="Barry K."/>
            <person name="Labutti K."/>
            <person name="Kuo R."/>
            <person name="Ohm R.A."/>
            <person name="Bhattacharya S.S."/>
            <person name="Shirouzu T."/>
            <person name="Yoshinaga Y."/>
            <person name="Martin F.M."/>
            <person name="Grigoriev I.V."/>
            <person name="Hibbett D.S."/>
        </authorList>
    </citation>
    <scope>NUCLEOTIDE SEQUENCE [LARGE SCALE GENOMIC DNA]</scope>
    <source>
        <strain evidence="2 3">93-53</strain>
    </source>
</reference>
<dbReference type="Pfam" id="PF01636">
    <property type="entry name" value="APH"/>
    <property type="match status" value="1"/>
</dbReference>
<accession>A0A165CE60</accession>
<evidence type="ECO:0000313" key="3">
    <source>
        <dbReference type="Proteomes" id="UP000076871"/>
    </source>
</evidence>
<dbReference type="EMBL" id="KV427650">
    <property type="protein sequence ID" value="KZT02651.1"/>
    <property type="molecule type" value="Genomic_DNA"/>
</dbReference>
<dbReference type="STRING" id="1314785.A0A165CE60"/>
<dbReference type="GeneID" id="63828366"/>
<dbReference type="RefSeq" id="XP_040760391.1">
    <property type="nucleotide sequence ID" value="XM_040911338.1"/>
</dbReference>
<keyword evidence="3" id="KW-1185">Reference proteome</keyword>
<organism evidence="2 3">
    <name type="scientific">Laetiporus sulphureus 93-53</name>
    <dbReference type="NCBI Taxonomy" id="1314785"/>
    <lineage>
        <taxon>Eukaryota</taxon>
        <taxon>Fungi</taxon>
        <taxon>Dikarya</taxon>
        <taxon>Basidiomycota</taxon>
        <taxon>Agaricomycotina</taxon>
        <taxon>Agaricomycetes</taxon>
        <taxon>Polyporales</taxon>
        <taxon>Laetiporus</taxon>
    </lineage>
</organism>
<sequence>MSRDVRTFTNVDWEPEFGKETWAFMPYTRKDFIRLEGSTIPIIGKLFYRAPGGHLLKVGGDEGEARMTVLARYVLEGIVKVAEVHAFIQLPKNQSAVLMEYLCGIPLSSVWSDLSATQRITVKNQLCDILLAMRKPSFKYAGRPGRRPYVLLSELNLSTYDFCSNEKEWNGSRKQAIVDNVADMHRADFLCKQQGELVKTDRFVLTHGDLADRGIIVDTDTLNIVGLIDWENAIVAPTYFEYVAARLSGGHEPYWQSELLEVLGKVLEKECEETKANVEEEMARWKALVDVERYAQGLDDNCAWTFEPNDSPQAAIAGPK</sequence>
<dbReference type="InterPro" id="IPR002575">
    <property type="entry name" value="Aminoglycoside_PTrfase"/>
</dbReference>
<dbReference type="Proteomes" id="UP000076871">
    <property type="component" value="Unassembled WGS sequence"/>
</dbReference>
<proteinExistence type="predicted"/>
<dbReference type="AlphaFoldDB" id="A0A165CE60"/>
<evidence type="ECO:0000313" key="2">
    <source>
        <dbReference type="EMBL" id="KZT02651.1"/>
    </source>
</evidence>
<protein>
    <recommendedName>
        <fullName evidence="1">Aminoglycoside phosphotransferase domain-containing protein</fullName>
    </recommendedName>
</protein>
<feature type="domain" description="Aminoglycoside phosphotransferase" evidence="1">
    <location>
        <begin position="75"/>
        <end position="245"/>
    </location>
</feature>
<dbReference type="PANTHER" id="PTHR21310:SF15">
    <property type="entry name" value="AMINOGLYCOSIDE PHOSPHOTRANSFERASE DOMAIN-CONTAINING PROTEIN"/>
    <property type="match status" value="1"/>
</dbReference>
<dbReference type="InterPro" id="IPR051678">
    <property type="entry name" value="AGP_Transferase"/>
</dbReference>
<dbReference type="PANTHER" id="PTHR21310">
    <property type="entry name" value="AMINOGLYCOSIDE PHOSPHOTRANSFERASE-RELATED-RELATED"/>
    <property type="match status" value="1"/>
</dbReference>
<dbReference type="SUPFAM" id="SSF56112">
    <property type="entry name" value="Protein kinase-like (PK-like)"/>
    <property type="match status" value="1"/>
</dbReference>
<dbReference type="InterPro" id="IPR011009">
    <property type="entry name" value="Kinase-like_dom_sf"/>
</dbReference>
<evidence type="ECO:0000259" key="1">
    <source>
        <dbReference type="Pfam" id="PF01636"/>
    </source>
</evidence>
<dbReference type="OrthoDB" id="2790555at2759"/>